<sequence>MQSNHRTPLQPSRGPGSEGNQAQARRMAGNPSGTAGSSMNRASGNQAAVGQVQGKGKGKKGGKKKQPVDRLGQAVVSLIFGIFGMLLFLLSCIKLNMDSQYSYTTSPGTMFTIVLAYIVNTVGFILGIRARRSTKGRGMAIAGITLTALPFVLMTLFIGGAIILTFLLLR</sequence>
<feature type="compositionally biased region" description="Basic residues" evidence="1">
    <location>
        <begin position="56"/>
        <end position="65"/>
    </location>
</feature>
<evidence type="ECO:0000256" key="1">
    <source>
        <dbReference type="SAM" id="MobiDB-lite"/>
    </source>
</evidence>
<feature type="transmembrane region" description="Helical" evidence="2">
    <location>
        <begin position="140"/>
        <end position="169"/>
    </location>
</feature>
<reference evidence="3 4" key="1">
    <citation type="submission" date="2021-03" db="EMBL/GenBank/DDBJ databases">
        <title>Antimicrobial resistance genes in bacteria isolated from Japanese honey, and their potential for conferring macrolide and lincosamide resistance in the American foulbrood pathogen Paenibacillus larvae.</title>
        <authorList>
            <person name="Okamoto M."/>
            <person name="Kumagai M."/>
            <person name="Kanamori H."/>
            <person name="Takamatsu D."/>
        </authorList>
    </citation>
    <scope>NUCLEOTIDE SEQUENCE [LARGE SCALE GENOMIC DNA]</scope>
    <source>
        <strain evidence="3 4">J15TS10</strain>
    </source>
</reference>
<dbReference type="Proteomes" id="UP000681290">
    <property type="component" value="Unassembled WGS sequence"/>
</dbReference>
<accession>A0ABQ4MMN8</accession>
<dbReference type="EMBL" id="BOSM01000001">
    <property type="protein sequence ID" value="GIP57174.1"/>
    <property type="molecule type" value="Genomic_DNA"/>
</dbReference>
<evidence type="ECO:0008006" key="5">
    <source>
        <dbReference type="Google" id="ProtNLM"/>
    </source>
</evidence>
<proteinExistence type="predicted"/>
<evidence type="ECO:0000256" key="2">
    <source>
        <dbReference type="SAM" id="Phobius"/>
    </source>
</evidence>
<protein>
    <recommendedName>
        <fullName evidence="5">DUF4064 domain-containing protein</fullName>
    </recommendedName>
</protein>
<feature type="transmembrane region" description="Helical" evidence="2">
    <location>
        <begin position="71"/>
        <end position="90"/>
    </location>
</feature>
<gene>
    <name evidence="3" type="ORF">J15TS10_09880</name>
</gene>
<feature type="region of interest" description="Disordered" evidence="1">
    <location>
        <begin position="1"/>
        <end position="66"/>
    </location>
</feature>
<keyword evidence="2" id="KW-0472">Membrane</keyword>
<keyword evidence="4" id="KW-1185">Reference proteome</keyword>
<evidence type="ECO:0000313" key="4">
    <source>
        <dbReference type="Proteomes" id="UP000681290"/>
    </source>
</evidence>
<evidence type="ECO:0000313" key="3">
    <source>
        <dbReference type="EMBL" id="GIP57174.1"/>
    </source>
</evidence>
<comment type="caution">
    <text evidence="3">The sequence shown here is derived from an EMBL/GenBank/DDBJ whole genome shotgun (WGS) entry which is preliminary data.</text>
</comment>
<dbReference type="RefSeq" id="WP_213589115.1">
    <property type="nucleotide sequence ID" value="NZ_BOSM01000001.1"/>
</dbReference>
<feature type="compositionally biased region" description="Polar residues" evidence="1">
    <location>
        <begin position="1"/>
        <end position="10"/>
    </location>
</feature>
<feature type="compositionally biased region" description="Polar residues" evidence="1">
    <location>
        <begin position="31"/>
        <end position="45"/>
    </location>
</feature>
<keyword evidence="2" id="KW-0812">Transmembrane</keyword>
<feature type="transmembrane region" description="Helical" evidence="2">
    <location>
        <begin position="110"/>
        <end position="128"/>
    </location>
</feature>
<keyword evidence="2" id="KW-1133">Transmembrane helix</keyword>
<name>A0ABQ4MMN8_9BACL</name>
<organism evidence="3 4">
    <name type="scientific">Paenibacillus woosongensis</name>
    <dbReference type="NCBI Taxonomy" id="307580"/>
    <lineage>
        <taxon>Bacteria</taxon>
        <taxon>Bacillati</taxon>
        <taxon>Bacillota</taxon>
        <taxon>Bacilli</taxon>
        <taxon>Bacillales</taxon>
        <taxon>Paenibacillaceae</taxon>
        <taxon>Paenibacillus</taxon>
    </lineage>
</organism>